<comment type="caution">
    <text evidence="4">The sequence shown here is derived from an EMBL/GenBank/DDBJ whole genome shotgun (WGS) entry which is preliminary data.</text>
</comment>
<evidence type="ECO:0000256" key="2">
    <source>
        <dbReference type="SAM" id="MobiDB-lite"/>
    </source>
</evidence>
<dbReference type="AlphaFoldDB" id="A0AB72X9T1"/>
<keyword evidence="3" id="KW-1133">Transmembrane helix</keyword>
<evidence type="ECO:0000313" key="5">
    <source>
        <dbReference type="Proteomes" id="UP001189225"/>
    </source>
</evidence>
<dbReference type="RefSeq" id="WP_316901376.1">
    <property type="nucleotide sequence ID" value="NZ_CATWHI010000004.1"/>
</dbReference>
<keyword evidence="3" id="KW-0812">Transmembrane</keyword>
<dbReference type="Proteomes" id="UP001189225">
    <property type="component" value="Unassembled WGS sequence"/>
</dbReference>
<reference evidence="4 5" key="1">
    <citation type="submission" date="2023-07" db="EMBL/GenBank/DDBJ databases">
        <authorList>
            <person name="Peeters C."/>
        </authorList>
    </citation>
    <scope>NUCLEOTIDE SEQUENCE [LARGE SCALE GENOMIC DNA]</scope>
    <source>
        <strain evidence="4 5">R-16034</strain>
    </source>
</reference>
<protein>
    <recommendedName>
        <fullName evidence="6">Chain-length determining protein</fullName>
    </recommendedName>
</protein>
<sequence>MLLQRVWQLRRQVLSLVVVFAALIFAAVFWTKCQYPSEGFLRAPRKFAEYNAHKAALWDRETLRSYLRVNKKLDDQNGRYLLDALNERFVQSHLKAVQPLSKDDLRYIADAKGAPEAAGILGFSISFSDRSPENAQARVELMGNYVKDTMLGEDLRDAIYIKAGEAKAKKQIIDNQIIQKRLALEQALRRLGAARAIANRYPEASKMESRQLLSTGNDKDSSRYLSPMAQLVGTETEIAELRSQLALLERDAEQNALRNEFYGRVEQRSRQVETGIALLGEFLKTGQDVFKDQNLEDDKTREVYNQIMLVAEQMQNKHVTETRFVSGPTLAENRSGPTLLVLALLSLVGGTVLAITMVLLFDKARPSDVRGGAEEAALADKGTQDDTVRPVQAA</sequence>
<gene>
    <name evidence="4" type="ORF">R16034_03398</name>
</gene>
<feature type="transmembrane region" description="Helical" evidence="3">
    <location>
        <begin position="339"/>
        <end position="361"/>
    </location>
</feature>
<evidence type="ECO:0008006" key="6">
    <source>
        <dbReference type="Google" id="ProtNLM"/>
    </source>
</evidence>
<evidence type="ECO:0000256" key="3">
    <source>
        <dbReference type="SAM" id="Phobius"/>
    </source>
</evidence>
<dbReference type="EMBL" id="CATWHI010000004">
    <property type="protein sequence ID" value="CAJ0742941.1"/>
    <property type="molecule type" value="Genomic_DNA"/>
</dbReference>
<organism evidence="4 5">
    <name type="scientific">Ralstonia edaphi</name>
    <dbReference type="NCBI Taxonomy" id="3058599"/>
    <lineage>
        <taxon>Bacteria</taxon>
        <taxon>Pseudomonadati</taxon>
        <taxon>Pseudomonadota</taxon>
        <taxon>Betaproteobacteria</taxon>
        <taxon>Burkholderiales</taxon>
        <taxon>Burkholderiaceae</taxon>
        <taxon>Ralstonia</taxon>
    </lineage>
</organism>
<feature type="transmembrane region" description="Helical" evidence="3">
    <location>
        <begin position="12"/>
        <end position="30"/>
    </location>
</feature>
<keyword evidence="1" id="KW-0175">Coiled coil</keyword>
<proteinExistence type="predicted"/>
<feature type="coiled-coil region" evidence="1">
    <location>
        <begin position="231"/>
        <end position="258"/>
    </location>
</feature>
<keyword evidence="3" id="KW-0472">Membrane</keyword>
<evidence type="ECO:0000313" key="4">
    <source>
        <dbReference type="EMBL" id="CAJ0742941.1"/>
    </source>
</evidence>
<evidence type="ECO:0000256" key="1">
    <source>
        <dbReference type="SAM" id="Coils"/>
    </source>
</evidence>
<name>A0AB72X9T1_9RALS</name>
<feature type="region of interest" description="Disordered" evidence="2">
    <location>
        <begin position="371"/>
        <end position="394"/>
    </location>
</feature>
<keyword evidence="5" id="KW-1185">Reference proteome</keyword>
<accession>A0AB72X9T1</accession>